<protein>
    <submittedName>
        <fullName evidence="1">Uncharacterized protein</fullName>
    </submittedName>
</protein>
<dbReference type="GO" id="GO:0008289">
    <property type="term" value="F:lipid binding"/>
    <property type="evidence" value="ECO:0007669"/>
    <property type="project" value="InterPro"/>
</dbReference>
<accession>A0A348ANC5</accession>
<keyword evidence="2" id="KW-1185">Reference proteome</keyword>
<gene>
    <name evidence="1" type="ORF">MAMMFC1_03268</name>
</gene>
<dbReference type="PANTHER" id="PTHR10504">
    <property type="entry name" value="BACTERICIDAL PERMEABILITY-INCREASING BPI PROTEIN-RELATED"/>
    <property type="match status" value="1"/>
</dbReference>
<name>A0A348ANC5_9FIRM</name>
<dbReference type="AlphaFoldDB" id="A0A348ANC5"/>
<dbReference type="Gene3D" id="3.15.20.10">
    <property type="entry name" value="Bactericidal permeability-increasing protein, domain 2"/>
    <property type="match status" value="1"/>
</dbReference>
<dbReference type="InterPro" id="IPR032942">
    <property type="entry name" value="BPI/LBP/Plunc"/>
</dbReference>
<dbReference type="KEGG" id="mana:MAMMFC1_03268"/>
<dbReference type="Proteomes" id="UP000276437">
    <property type="component" value="Chromosome"/>
</dbReference>
<dbReference type="InterPro" id="IPR017943">
    <property type="entry name" value="Bactericidal_perm-incr_a/b_dom"/>
</dbReference>
<evidence type="ECO:0000313" key="2">
    <source>
        <dbReference type="Proteomes" id="UP000276437"/>
    </source>
</evidence>
<reference evidence="1 2" key="1">
    <citation type="journal article" date="2018" name="Int. J. Syst. Evol. Microbiol.">
        <title>Methylomusa anaerophila gen. nov., sp. nov., an anaerobic methanol-utilizing bacterium isolated from a microbial fuel cell.</title>
        <authorList>
            <person name="Amano N."/>
            <person name="Yamamuro A."/>
            <person name="Miyahara M."/>
            <person name="Kouzuma A."/>
            <person name="Abe T."/>
            <person name="Watanabe K."/>
        </authorList>
    </citation>
    <scope>NUCLEOTIDE SEQUENCE [LARGE SCALE GENOMIC DNA]</scope>
    <source>
        <strain evidence="1 2">MMFC1</strain>
    </source>
</reference>
<evidence type="ECO:0000313" key="1">
    <source>
        <dbReference type="EMBL" id="BBB92573.1"/>
    </source>
</evidence>
<dbReference type="OrthoDB" id="8478190at2"/>
<dbReference type="PANTHER" id="PTHR10504:SF131">
    <property type="entry name" value="BPI2 DOMAIN-CONTAINING PROTEIN"/>
    <property type="match status" value="1"/>
</dbReference>
<proteinExistence type="predicted"/>
<dbReference type="EMBL" id="AP018449">
    <property type="protein sequence ID" value="BBB92573.1"/>
    <property type="molecule type" value="Genomic_DNA"/>
</dbReference>
<sequence>MGAITTAVSQNGMKYFLSTPSMIDTIKNCLAGQTINHDKISNLNIPVGLTTSIVDMEINMYNGTTSSVSVVWDNSAFTQSDNGKFSLGFTASFDVKYEKWHEEGTRLKTTTSIPVKTPFDQDCKDQFHFHVDLEYHIDLVLSISDGNFVFQVKKVTQQDIEESDIHIPDDSEISGIEDTSFLKDIRDNINKHFVDEIDFSSAVKSALNPKLASIPNSGHLTDNIIFFFAPDQIAFPKDGDGNYYTQSSVSGQVTYKGQPYPGELPSVPPMPDNIPDKHVHLNVTDYVFNGLFWGFYNDGLLELEVVKSMLADPQELNTNYYRDTFPPIYKFAPNCDMTVDVAAIQAPAQQNQAAYEITDTTIQNLTGKVPDDVLKTLAADMEGLIYIDIDDFNSDLNTYLGADNFKLYGNLIDIQAQTIASVVRHSMSFDVYALMPDSGGNTQKTFMFECNVSQTDYLNDYVLGNQADVQTLKFYFNLHDANATLVKSNVPGLTTQYDFNMLWSFIIRPEMAKTIQKMGDNGVPLPSVKGFLFENATVDLFEGYTSIASDINIG</sequence>
<dbReference type="SUPFAM" id="SSF55394">
    <property type="entry name" value="Bactericidal permeability-increasing protein, BPI"/>
    <property type="match status" value="2"/>
</dbReference>
<organism evidence="1 2">
    <name type="scientific">Methylomusa anaerophila</name>
    <dbReference type="NCBI Taxonomy" id="1930071"/>
    <lineage>
        <taxon>Bacteria</taxon>
        <taxon>Bacillati</taxon>
        <taxon>Bacillota</taxon>
        <taxon>Negativicutes</taxon>
        <taxon>Selenomonadales</taxon>
        <taxon>Sporomusaceae</taxon>
        <taxon>Methylomusa</taxon>
    </lineage>
</organism>
<dbReference type="RefSeq" id="WP_126309509.1">
    <property type="nucleotide sequence ID" value="NZ_AP018449.1"/>
</dbReference>